<dbReference type="OrthoDB" id="1915848at2759"/>
<dbReference type="EMBL" id="QJKJ01017865">
    <property type="protein sequence ID" value="RDX58076.1"/>
    <property type="molecule type" value="Genomic_DNA"/>
</dbReference>
<protein>
    <submittedName>
        <fullName evidence="4">Protein GRAVITROPIC IN THE LIGHT 1</fullName>
    </submittedName>
</protein>
<evidence type="ECO:0000313" key="4">
    <source>
        <dbReference type="EMBL" id="RDX58076.1"/>
    </source>
</evidence>
<sequence length="562" mass="63234">MESVKPLAVIPPRMSSKKGLLHGFTNVLIASVEGLKNVISDANLKDEGNMGNKTTLNWSESFDKNEDDEELQERVANEALLAKLFASISAVKAAYAELQQAQSPFDPDGIEAADQLLVSELKNLSELKQCYLKKQFDPSPEMAILVAESKELQGVIRTYKITAKKLESQVRLKDSEIMFLREKLEEANKQNKAIEKRLNQSGQLSMLDNLHITGLSPSHFVTVLRHAVRSIRSFVRLIVDEMRSAGWDVGAAVDAIEQNVIYLIEDHKCFTMEAFVCREMFDAFHIPNFSLSSESLPDRKKRQQWFFGRFNELKSMKAKEFLAEKPRSSFAKFCRVKYLRLVHPKMESSFFGNLSHRNLVNAGEFPDTAFFTAFAEMAKRVWLLHCLAFSFEPQASIFQVGKGCRFSDVYMESVNEEMFLYSEVESDPQVAFTVVPGFRIGKTVIQCQVYLSQHQSKGTGLVCGGDSPLARIHSLGHLCPFIYQRHPPKFYYQSVLKPKGHVKTIFANLSLSHKGDVILDGFCIYASSCNASQRLQQISANASECGTLPCDSHGGSGKWAWT</sequence>
<evidence type="ECO:0000259" key="3">
    <source>
        <dbReference type="Pfam" id="PF24994"/>
    </source>
</evidence>
<dbReference type="AlphaFoldDB" id="A0A371DZZ4"/>
<dbReference type="InterPro" id="IPR056813">
    <property type="entry name" value="GIL1_IRKI_C"/>
</dbReference>
<reference evidence="4" key="1">
    <citation type="submission" date="2018-05" db="EMBL/GenBank/DDBJ databases">
        <title>Draft genome of Mucuna pruriens seed.</title>
        <authorList>
            <person name="Nnadi N.E."/>
            <person name="Vos R."/>
            <person name="Hasami M.H."/>
            <person name="Devisetty U.K."/>
            <person name="Aguiy J.C."/>
        </authorList>
    </citation>
    <scope>NUCLEOTIDE SEQUENCE [LARGE SCALE GENOMIC DNA]</scope>
    <source>
        <strain evidence="4">JCA_2017</strain>
    </source>
</reference>
<dbReference type="STRING" id="157652.A0A371DZZ4"/>
<feature type="non-terminal residue" evidence="4">
    <location>
        <position position="562"/>
    </location>
</feature>
<feature type="domain" description="GIL1/IRKI C-terminal" evidence="3">
    <location>
        <begin position="397"/>
        <end position="450"/>
    </location>
</feature>
<feature type="domain" description="DUF641" evidence="2">
    <location>
        <begin position="74"/>
        <end position="197"/>
    </location>
</feature>
<feature type="coiled-coil region" evidence="1">
    <location>
        <begin position="163"/>
        <end position="204"/>
    </location>
</feature>
<dbReference type="Proteomes" id="UP000257109">
    <property type="component" value="Unassembled WGS sequence"/>
</dbReference>
<organism evidence="4 5">
    <name type="scientific">Mucuna pruriens</name>
    <name type="common">Velvet bean</name>
    <name type="synonym">Dolichos pruriens</name>
    <dbReference type="NCBI Taxonomy" id="157652"/>
    <lineage>
        <taxon>Eukaryota</taxon>
        <taxon>Viridiplantae</taxon>
        <taxon>Streptophyta</taxon>
        <taxon>Embryophyta</taxon>
        <taxon>Tracheophyta</taxon>
        <taxon>Spermatophyta</taxon>
        <taxon>Magnoliopsida</taxon>
        <taxon>eudicotyledons</taxon>
        <taxon>Gunneridae</taxon>
        <taxon>Pentapetalae</taxon>
        <taxon>rosids</taxon>
        <taxon>fabids</taxon>
        <taxon>Fabales</taxon>
        <taxon>Fabaceae</taxon>
        <taxon>Papilionoideae</taxon>
        <taxon>50 kb inversion clade</taxon>
        <taxon>NPAAA clade</taxon>
        <taxon>indigoferoid/millettioid clade</taxon>
        <taxon>Phaseoleae</taxon>
        <taxon>Mucuna</taxon>
    </lineage>
</organism>
<keyword evidence="5" id="KW-1185">Reference proteome</keyword>
<evidence type="ECO:0000256" key="1">
    <source>
        <dbReference type="SAM" id="Coils"/>
    </source>
</evidence>
<accession>A0A371DZZ4</accession>
<dbReference type="Pfam" id="PF04859">
    <property type="entry name" value="DUF641"/>
    <property type="match status" value="1"/>
</dbReference>
<comment type="caution">
    <text evidence="4">The sequence shown here is derived from an EMBL/GenBank/DDBJ whole genome shotgun (WGS) entry which is preliminary data.</text>
</comment>
<dbReference type="InterPro" id="IPR006943">
    <property type="entry name" value="DUF641_pln"/>
</dbReference>
<dbReference type="GO" id="GO:0009959">
    <property type="term" value="P:negative gravitropism"/>
    <property type="evidence" value="ECO:0007669"/>
    <property type="project" value="InterPro"/>
</dbReference>
<evidence type="ECO:0000259" key="2">
    <source>
        <dbReference type="Pfam" id="PF04859"/>
    </source>
</evidence>
<dbReference type="Pfam" id="PF24994">
    <property type="entry name" value="GIL1_IRKI_C"/>
    <property type="match status" value="1"/>
</dbReference>
<gene>
    <name evidence="4" type="primary">GIL1</name>
    <name evidence="4" type="ORF">CR513_62633</name>
</gene>
<dbReference type="PANTHER" id="PTHR31161">
    <property type="entry name" value="PROTEIN GRAVITROPIC IN THE LIGHT 1"/>
    <property type="match status" value="1"/>
</dbReference>
<dbReference type="InterPro" id="IPR040225">
    <property type="entry name" value="GIL1-like"/>
</dbReference>
<proteinExistence type="predicted"/>
<evidence type="ECO:0000313" key="5">
    <source>
        <dbReference type="Proteomes" id="UP000257109"/>
    </source>
</evidence>
<name>A0A371DZZ4_MUCPR</name>
<keyword evidence="1" id="KW-0175">Coiled coil</keyword>
<dbReference type="GO" id="GO:0009639">
    <property type="term" value="P:response to red or far red light"/>
    <property type="evidence" value="ECO:0007669"/>
    <property type="project" value="InterPro"/>
</dbReference>
<feature type="non-terminal residue" evidence="4">
    <location>
        <position position="1"/>
    </location>
</feature>